<dbReference type="InterPro" id="IPR050924">
    <property type="entry name" value="Peroxiredoxin_BCP/PrxQ"/>
</dbReference>
<evidence type="ECO:0000313" key="14">
    <source>
        <dbReference type="Proteomes" id="UP001556040"/>
    </source>
</evidence>
<comment type="catalytic activity">
    <reaction evidence="11">
        <text>a hydroperoxide + [thioredoxin]-dithiol = an alcohol + [thioredoxin]-disulfide + H2O</text>
        <dbReference type="Rhea" id="RHEA:62620"/>
        <dbReference type="Rhea" id="RHEA-COMP:10698"/>
        <dbReference type="Rhea" id="RHEA-COMP:10700"/>
        <dbReference type="ChEBI" id="CHEBI:15377"/>
        <dbReference type="ChEBI" id="CHEBI:29950"/>
        <dbReference type="ChEBI" id="CHEBI:30879"/>
        <dbReference type="ChEBI" id="CHEBI:35924"/>
        <dbReference type="ChEBI" id="CHEBI:50058"/>
        <dbReference type="EC" id="1.11.1.24"/>
    </reaction>
</comment>
<reference evidence="13 14" key="1">
    <citation type="journal article" date="1979" name="Int. J. Syst. Evol. Microbiol.">
        <title>Bacillus globisporus subsp. marinus subsp. nov.</title>
        <authorList>
            <person name="Liu H."/>
        </authorList>
    </citation>
    <scope>NUCLEOTIDE SEQUENCE [LARGE SCALE GENOMIC DNA]</scope>
    <source>
        <strain evidence="13 14">DSM 1297</strain>
    </source>
</reference>
<dbReference type="PANTHER" id="PTHR42801:SF4">
    <property type="entry name" value="AHPC_TSA FAMILY PROTEIN"/>
    <property type="match status" value="1"/>
</dbReference>
<keyword evidence="14" id="KW-1185">Reference proteome</keyword>
<dbReference type="InterPro" id="IPR013766">
    <property type="entry name" value="Thioredoxin_domain"/>
</dbReference>
<organism evidence="13 14">
    <name type="scientific">Jeotgalibacillus marinus</name>
    <dbReference type="NCBI Taxonomy" id="86667"/>
    <lineage>
        <taxon>Bacteria</taxon>
        <taxon>Bacillati</taxon>
        <taxon>Bacillota</taxon>
        <taxon>Bacilli</taxon>
        <taxon>Bacillales</taxon>
        <taxon>Caryophanaceae</taxon>
        <taxon>Jeotgalibacillus</taxon>
    </lineage>
</organism>
<evidence type="ECO:0000256" key="9">
    <source>
        <dbReference type="ARBA" id="ARBA00038489"/>
    </source>
</evidence>
<gene>
    <name evidence="13" type="ORF">AB1471_04055</name>
</gene>
<keyword evidence="3" id="KW-0575">Peroxidase</keyword>
<dbReference type="EMBL" id="JBFMIA010000002">
    <property type="protein sequence ID" value="MEW9500975.1"/>
    <property type="molecule type" value="Genomic_DNA"/>
</dbReference>
<evidence type="ECO:0000256" key="7">
    <source>
        <dbReference type="ARBA" id="ARBA00023284"/>
    </source>
</evidence>
<evidence type="ECO:0000256" key="8">
    <source>
        <dbReference type="ARBA" id="ARBA00032824"/>
    </source>
</evidence>
<dbReference type="SUPFAM" id="SSF52833">
    <property type="entry name" value="Thioredoxin-like"/>
    <property type="match status" value="1"/>
</dbReference>
<dbReference type="RefSeq" id="WP_367778319.1">
    <property type="nucleotide sequence ID" value="NZ_JBFMIA010000002.1"/>
</dbReference>
<comment type="caution">
    <text evidence="13">The sequence shown here is derived from an EMBL/GenBank/DDBJ whole genome shotgun (WGS) entry which is preliminary data.</text>
</comment>
<evidence type="ECO:0000256" key="3">
    <source>
        <dbReference type="ARBA" id="ARBA00022559"/>
    </source>
</evidence>
<evidence type="ECO:0000259" key="12">
    <source>
        <dbReference type="PROSITE" id="PS51352"/>
    </source>
</evidence>
<keyword evidence="5" id="KW-0560">Oxidoreductase</keyword>
<dbReference type="Pfam" id="PF00578">
    <property type="entry name" value="AhpC-TSA"/>
    <property type="match status" value="1"/>
</dbReference>
<comment type="similarity">
    <text evidence="9">Belongs to the peroxiredoxin family. BCP/PrxQ subfamily.</text>
</comment>
<proteinExistence type="inferred from homology"/>
<name>A0ABV3Q0V4_9BACL</name>
<dbReference type="InterPro" id="IPR036249">
    <property type="entry name" value="Thioredoxin-like_sf"/>
</dbReference>
<dbReference type="EC" id="1.11.1.24" evidence="2"/>
<keyword evidence="7" id="KW-0676">Redox-active center</keyword>
<evidence type="ECO:0000256" key="5">
    <source>
        <dbReference type="ARBA" id="ARBA00023002"/>
    </source>
</evidence>
<dbReference type="PROSITE" id="PS51352">
    <property type="entry name" value="THIOREDOXIN_2"/>
    <property type="match status" value="1"/>
</dbReference>
<keyword evidence="4" id="KW-0049">Antioxidant</keyword>
<comment type="function">
    <text evidence="1">Thiol-specific peroxidase that catalyzes the reduction of hydrogen peroxide and organic hydroperoxides to water and alcohols, respectively. Plays a role in cell protection against oxidative stress by detoxifying peroxides and as sensor of hydrogen peroxide-mediated signaling events.</text>
</comment>
<evidence type="ECO:0000256" key="11">
    <source>
        <dbReference type="ARBA" id="ARBA00049091"/>
    </source>
</evidence>
<dbReference type="Gene3D" id="3.40.30.10">
    <property type="entry name" value="Glutaredoxin"/>
    <property type="match status" value="1"/>
</dbReference>
<accession>A0ABV3Q0V4</accession>
<evidence type="ECO:0000256" key="6">
    <source>
        <dbReference type="ARBA" id="ARBA00023157"/>
    </source>
</evidence>
<dbReference type="InterPro" id="IPR000866">
    <property type="entry name" value="AhpC/TSA"/>
</dbReference>
<dbReference type="PANTHER" id="PTHR42801">
    <property type="entry name" value="THIOREDOXIN-DEPENDENT PEROXIDE REDUCTASE"/>
    <property type="match status" value="1"/>
</dbReference>
<evidence type="ECO:0000256" key="2">
    <source>
        <dbReference type="ARBA" id="ARBA00013017"/>
    </source>
</evidence>
<evidence type="ECO:0000313" key="13">
    <source>
        <dbReference type="EMBL" id="MEW9500975.1"/>
    </source>
</evidence>
<dbReference type="Proteomes" id="UP001556040">
    <property type="component" value="Unassembled WGS sequence"/>
</dbReference>
<evidence type="ECO:0000256" key="1">
    <source>
        <dbReference type="ARBA" id="ARBA00003330"/>
    </source>
</evidence>
<evidence type="ECO:0000256" key="4">
    <source>
        <dbReference type="ARBA" id="ARBA00022862"/>
    </source>
</evidence>
<sequence>MNSLKLGSQAPLFELPAETGATYSLEKDLNDRPGWRFLVFFRGAWCPVCVQDLKDLEDSKPYFESKDVHITTISTDIQQDSNAMKEEHGLSFPVLSDASLDLLSQYGVFYHGEDAPYEDHGTHGEAGYFLLDEKGNVLYQQKQTSPFGRPNVKELRKIVQYIKKNLKK</sequence>
<evidence type="ECO:0000256" key="10">
    <source>
        <dbReference type="ARBA" id="ARBA00041373"/>
    </source>
</evidence>
<keyword evidence="6" id="KW-1015">Disulfide bond</keyword>
<protein>
    <recommendedName>
        <fullName evidence="2">thioredoxin-dependent peroxiredoxin</fullName>
        <ecNumber evidence="2">1.11.1.24</ecNumber>
    </recommendedName>
    <alternativeName>
        <fullName evidence="10">Bacterioferritin comigratory protein</fullName>
    </alternativeName>
    <alternativeName>
        <fullName evidence="8">Thioredoxin peroxidase</fullName>
    </alternativeName>
</protein>
<feature type="domain" description="Thioredoxin" evidence="12">
    <location>
        <begin position="4"/>
        <end position="164"/>
    </location>
</feature>